<keyword evidence="2" id="KW-1185">Reference proteome</keyword>
<dbReference type="Proteomes" id="UP001203512">
    <property type="component" value="Unassembled WGS sequence"/>
</dbReference>
<dbReference type="RefSeq" id="WP_247233010.1">
    <property type="nucleotide sequence ID" value="NZ_JALKHS010000010.1"/>
</dbReference>
<comment type="caution">
    <text evidence="1">The sequence shown here is derived from an EMBL/GenBank/DDBJ whole genome shotgun (WGS) entry which is preliminary data.</text>
</comment>
<accession>A0ABT0DZH4</accession>
<evidence type="ECO:0000313" key="1">
    <source>
        <dbReference type="EMBL" id="MCK0532526.1"/>
    </source>
</evidence>
<gene>
    <name evidence="1" type="ORF">MU848_13125</name>
</gene>
<reference evidence="1 2" key="1">
    <citation type="submission" date="2022-04" db="EMBL/GenBank/DDBJ databases">
        <authorList>
            <person name="Huq M.A."/>
        </authorList>
    </citation>
    <scope>NUCLEOTIDE SEQUENCE [LARGE SCALE GENOMIC DNA]</scope>
    <source>
        <strain evidence="1 2">MAH-33</strain>
    </source>
</reference>
<proteinExistence type="predicted"/>
<dbReference type="EMBL" id="JALKHS010000010">
    <property type="protein sequence ID" value="MCK0532526.1"/>
    <property type="molecule type" value="Genomic_DNA"/>
</dbReference>
<sequence length="55" mass="6094">MKDPLALATELRSRAADAPAEQRADLLFLATEYERMADVAPLSPDGEQVRVRLPQ</sequence>
<protein>
    <submittedName>
        <fullName evidence="1">Uncharacterized protein</fullName>
    </submittedName>
</protein>
<name>A0ABT0DZH4_9SPHN</name>
<evidence type="ECO:0000313" key="2">
    <source>
        <dbReference type="Proteomes" id="UP001203512"/>
    </source>
</evidence>
<organism evidence="1 2">
    <name type="scientific">Sphingobium agri</name>
    <dbReference type="NCBI Taxonomy" id="2933566"/>
    <lineage>
        <taxon>Bacteria</taxon>
        <taxon>Pseudomonadati</taxon>
        <taxon>Pseudomonadota</taxon>
        <taxon>Alphaproteobacteria</taxon>
        <taxon>Sphingomonadales</taxon>
        <taxon>Sphingomonadaceae</taxon>
        <taxon>Sphingobium</taxon>
    </lineage>
</organism>